<keyword evidence="4 8" id="KW-1003">Cell membrane</keyword>
<feature type="transmembrane region" description="Helical" evidence="8">
    <location>
        <begin position="465"/>
        <end position="485"/>
    </location>
</feature>
<dbReference type="RefSeq" id="WP_157891109.1">
    <property type="nucleotide sequence ID" value="NZ_CBCRZA010000016.1"/>
</dbReference>
<dbReference type="OrthoDB" id="9761056at2"/>
<feature type="transmembrane region" description="Helical" evidence="8">
    <location>
        <begin position="343"/>
        <end position="363"/>
    </location>
</feature>
<reference evidence="9 10" key="1">
    <citation type="journal article" date="2017" name="Int. J. Syst. Evol. Microbiol.">
        <title>Macrococcus canis sp. nov., a skin bacterium associated with infections in dogs.</title>
        <authorList>
            <person name="Gobeli Brawand S."/>
            <person name="Cotting K."/>
            <person name="Gomez-Sanz E."/>
            <person name="Collaud A."/>
            <person name="Thomann A."/>
            <person name="Brodard I."/>
            <person name="Rodriguez-Campos S."/>
            <person name="Strauss C."/>
            <person name="Perreten V."/>
        </authorList>
    </citation>
    <scope>NUCLEOTIDE SEQUENCE [LARGE SCALE GENOMIC DNA]</scope>
    <source>
        <strain evidence="9 10">KM45013</strain>
    </source>
</reference>
<keyword evidence="6 8" id="KW-1133">Transmembrane helix</keyword>
<feature type="transmembrane region" description="Helical" evidence="8">
    <location>
        <begin position="29"/>
        <end position="50"/>
    </location>
</feature>
<dbReference type="GO" id="GO:0015129">
    <property type="term" value="F:lactate transmembrane transporter activity"/>
    <property type="evidence" value="ECO:0007669"/>
    <property type="project" value="UniProtKB-UniRule"/>
</dbReference>
<organism evidence="9 10">
    <name type="scientific">Macrococcoides canis</name>
    <dbReference type="NCBI Taxonomy" id="1855823"/>
    <lineage>
        <taxon>Bacteria</taxon>
        <taxon>Bacillati</taxon>
        <taxon>Bacillota</taxon>
        <taxon>Bacilli</taxon>
        <taxon>Bacillales</taxon>
        <taxon>Staphylococcaceae</taxon>
        <taxon>Macrococcoides</taxon>
    </lineage>
</organism>
<feature type="transmembrane region" description="Helical" evidence="8">
    <location>
        <begin position="145"/>
        <end position="165"/>
    </location>
</feature>
<evidence type="ECO:0000313" key="9">
    <source>
        <dbReference type="EMBL" id="ARQ07789.1"/>
    </source>
</evidence>
<accession>A0A1W7ADV0</accession>
<feature type="transmembrane region" description="Helical" evidence="8">
    <location>
        <begin position="212"/>
        <end position="230"/>
    </location>
</feature>
<evidence type="ECO:0000256" key="7">
    <source>
        <dbReference type="ARBA" id="ARBA00023136"/>
    </source>
</evidence>
<dbReference type="GO" id="GO:0005886">
    <property type="term" value="C:plasma membrane"/>
    <property type="evidence" value="ECO:0007669"/>
    <property type="project" value="UniProtKB-SubCell"/>
</dbReference>
<comment type="function">
    <text evidence="8">Uptake of L-lactate across the membrane. Can also transport D-lactate and glycolate.</text>
</comment>
<feature type="transmembrane region" description="Helical" evidence="8">
    <location>
        <begin position="62"/>
        <end position="80"/>
    </location>
</feature>
<sequence length="488" mass="54033">MSLLIAIFPILLIFLLLFIVKYSAFKSGVITLTSTLLLLLSGSSEFHLSIQELLDALIKSTLISSIAAYVMFFGILLFHLMNESDKISEISEEFKCVTDHQVLQVIILVLGVSPLIESTSGFGTAFLVVAPILISLGIERFKSALIGILSLLAVPWGALSTGTVIGSKLVDIDINDIGFISSAISSVTICYFLLTILYILNGYNAIIDNKYMITKFLITFITSNIVFNYWINVELAGVFSSLAVIGVGLFHIRMNKQHSTDITKLLKLMMPYILLTLLVLVTRVVPGISDYLSNTLVVKIQKFNFSLPLLYSPGFWIMIVCLYSIIIFKINRRIIRKSISKTIVQWYLFVITTTLFITLAQIMDFSNMNDEISSNLGNAFGEYYILFSVLIGSLGGFLTGSNTGANAMFMKLQVQTAETINMDTTLIAGVQNVSASNATMATPSRVRLASEICNVKKEESRLMNYILKICLGALVLTMTITFFIIRLI</sequence>
<feature type="transmembrane region" description="Helical" evidence="8">
    <location>
        <begin position="177"/>
        <end position="200"/>
    </location>
</feature>
<dbReference type="Pfam" id="PF02652">
    <property type="entry name" value="Lactate_perm"/>
    <property type="match status" value="1"/>
</dbReference>
<evidence type="ECO:0000256" key="2">
    <source>
        <dbReference type="ARBA" id="ARBA00010100"/>
    </source>
</evidence>
<evidence type="ECO:0000256" key="5">
    <source>
        <dbReference type="ARBA" id="ARBA00022692"/>
    </source>
</evidence>
<evidence type="ECO:0000256" key="3">
    <source>
        <dbReference type="ARBA" id="ARBA00022448"/>
    </source>
</evidence>
<dbReference type="STRING" id="1855823.MCCS_22010"/>
<keyword evidence="5 8" id="KW-0812">Transmembrane</keyword>
<dbReference type="GeneID" id="35296283"/>
<evidence type="ECO:0000256" key="1">
    <source>
        <dbReference type="ARBA" id="ARBA00004651"/>
    </source>
</evidence>
<evidence type="ECO:0000313" key="10">
    <source>
        <dbReference type="Proteomes" id="UP000194154"/>
    </source>
</evidence>
<dbReference type="Proteomes" id="UP000194154">
    <property type="component" value="Chromosome"/>
</dbReference>
<dbReference type="GO" id="GO:0015295">
    <property type="term" value="F:solute:proton symporter activity"/>
    <property type="evidence" value="ECO:0007669"/>
    <property type="project" value="TreeGrafter"/>
</dbReference>
<evidence type="ECO:0000256" key="6">
    <source>
        <dbReference type="ARBA" id="ARBA00022989"/>
    </source>
</evidence>
<dbReference type="AlphaFoldDB" id="A0A1W7ADV0"/>
<dbReference type="PANTHER" id="PTHR30003:SF0">
    <property type="entry name" value="GLYCOLATE PERMEASE GLCA-RELATED"/>
    <property type="match status" value="1"/>
</dbReference>
<keyword evidence="10" id="KW-1185">Reference proteome</keyword>
<name>A0A1W7ADV0_9STAP</name>
<comment type="similarity">
    <text evidence="2 8">Belongs to the lactate permease family.</text>
</comment>
<feature type="transmembrane region" description="Helical" evidence="8">
    <location>
        <begin position="236"/>
        <end position="252"/>
    </location>
</feature>
<feature type="transmembrane region" description="Helical" evidence="8">
    <location>
        <begin position="122"/>
        <end position="138"/>
    </location>
</feature>
<keyword evidence="3 8" id="KW-0813">Transport</keyword>
<evidence type="ECO:0000256" key="4">
    <source>
        <dbReference type="ARBA" id="ARBA00022475"/>
    </source>
</evidence>
<feature type="transmembrane region" description="Helical" evidence="8">
    <location>
        <begin position="6"/>
        <end position="22"/>
    </location>
</feature>
<feature type="transmembrane region" description="Helical" evidence="8">
    <location>
        <begin position="309"/>
        <end position="331"/>
    </location>
</feature>
<proteinExistence type="inferred from homology"/>
<dbReference type="EMBL" id="CP021059">
    <property type="protein sequence ID" value="ARQ07789.1"/>
    <property type="molecule type" value="Genomic_DNA"/>
</dbReference>
<dbReference type="PANTHER" id="PTHR30003">
    <property type="entry name" value="L-LACTATE PERMEASE"/>
    <property type="match status" value="1"/>
</dbReference>
<dbReference type="KEGG" id="mcak:MCCS_22010"/>
<evidence type="ECO:0000256" key="8">
    <source>
        <dbReference type="RuleBase" id="RU365092"/>
    </source>
</evidence>
<gene>
    <name evidence="9" type="primary">glcA</name>
    <name evidence="9" type="ORF">MCCS_22010</name>
</gene>
<comment type="subcellular location">
    <subcellularLocation>
        <location evidence="1 8">Cell membrane</location>
        <topology evidence="1 8">Multi-pass membrane protein</topology>
    </subcellularLocation>
</comment>
<feature type="transmembrane region" description="Helical" evidence="8">
    <location>
        <begin position="383"/>
        <end position="401"/>
    </location>
</feature>
<feature type="transmembrane region" description="Helical" evidence="8">
    <location>
        <begin position="272"/>
        <end position="289"/>
    </location>
</feature>
<protein>
    <recommendedName>
        <fullName evidence="8">L-lactate permease</fullName>
    </recommendedName>
</protein>
<keyword evidence="7 8" id="KW-0472">Membrane</keyword>
<dbReference type="InterPro" id="IPR003804">
    <property type="entry name" value="Lactate_perm"/>
</dbReference>